<feature type="transmembrane region" description="Helical" evidence="2">
    <location>
        <begin position="120"/>
        <end position="142"/>
    </location>
</feature>
<evidence type="ECO:0000256" key="2">
    <source>
        <dbReference type="SAM" id="Phobius"/>
    </source>
</evidence>
<gene>
    <name evidence="3" type="ORF">KOY49_04050</name>
</gene>
<dbReference type="Proteomes" id="UP000677117">
    <property type="component" value="Chromosome"/>
</dbReference>
<keyword evidence="4" id="KW-1185">Reference proteome</keyword>
<feature type="compositionally biased region" description="Polar residues" evidence="1">
    <location>
        <begin position="1"/>
        <end position="11"/>
    </location>
</feature>
<dbReference type="PANTHER" id="PTHR37938">
    <property type="entry name" value="BLL0215 PROTEIN"/>
    <property type="match status" value="1"/>
</dbReference>
<keyword evidence="2" id="KW-0472">Membrane</keyword>
<keyword evidence="2" id="KW-0812">Transmembrane</keyword>
<accession>A0A8F1MA76</accession>
<sequence length="278" mass="31173">MNPQTSSSEDLTQPVAYDADGRPLYHHPPQTGRPAPVVAQTNSYVTARPEIIDGENFDPRLRSQYANEPQVVHVARDIDPKPFTISDDLKQKHEKSVQQYPNLNLSEGEYIILDIKRHPIGMLIPTGISVFLVVMIMVFVMFYPSIARDAIISPMPSLTDVFGVAMLLIGLVALGGAVSLWIYLQNHFYMTNESVIQEIQGSLFYRHEQTVSLGSIEDASFLQSGIIQTLFNYGTIRLSTEGEETTYIFHFVANPRKQIAIINNAIEDFKNGRPVCDD</sequence>
<proteinExistence type="predicted"/>
<evidence type="ECO:0000313" key="4">
    <source>
        <dbReference type="Proteomes" id="UP000677117"/>
    </source>
</evidence>
<reference evidence="3" key="1">
    <citation type="submission" date="2021-06" db="EMBL/GenBank/DDBJ databases">
        <title>An adapted protocol for Saccharibacteria cultivation: two new species join this phylum of Candidate Phyla Radiations.</title>
        <authorList>
            <person name="Ibrahim A."/>
            <person name="Maatouk M."/>
            <person name="Raoult D."/>
            <person name="Bittar F."/>
        </authorList>
    </citation>
    <scope>NUCLEOTIDE SEQUENCE</scope>
    <source>
        <strain evidence="3">IHU2</strain>
    </source>
</reference>
<evidence type="ECO:0000313" key="3">
    <source>
        <dbReference type="EMBL" id="QWQ31314.1"/>
    </source>
</evidence>
<evidence type="ECO:0008006" key="5">
    <source>
        <dbReference type="Google" id="ProtNLM"/>
    </source>
</evidence>
<organism evidence="3 4">
    <name type="scientific">Candidatus Minimicrobia vallesae</name>
    <dbReference type="NCBI Taxonomy" id="2841264"/>
    <lineage>
        <taxon>Bacteria</taxon>
        <taxon>Candidatus Saccharimonadota</taxon>
        <taxon>Candidatus Saccharimonadota incertae sedis</taxon>
        <taxon>Candidatus Minimicrobia</taxon>
    </lineage>
</organism>
<keyword evidence="2" id="KW-1133">Transmembrane helix</keyword>
<dbReference type="AlphaFoldDB" id="A0A8F1MA76"/>
<evidence type="ECO:0000256" key="1">
    <source>
        <dbReference type="SAM" id="MobiDB-lite"/>
    </source>
</evidence>
<dbReference type="KEGG" id="mvl:KOY49_04050"/>
<feature type="transmembrane region" description="Helical" evidence="2">
    <location>
        <begin position="162"/>
        <end position="184"/>
    </location>
</feature>
<feature type="region of interest" description="Disordered" evidence="1">
    <location>
        <begin position="1"/>
        <end position="36"/>
    </location>
</feature>
<protein>
    <recommendedName>
        <fullName evidence="5">DUF304 domain-containing protein</fullName>
    </recommendedName>
</protein>
<dbReference type="RefSeq" id="WP_232736109.1">
    <property type="nucleotide sequence ID" value="NZ_CP076459.1"/>
</dbReference>
<dbReference type="PANTHER" id="PTHR37938:SF1">
    <property type="entry name" value="BLL0215 PROTEIN"/>
    <property type="match status" value="1"/>
</dbReference>
<dbReference type="EMBL" id="CP076459">
    <property type="protein sequence ID" value="QWQ31314.1"/>
    <property type="molecule type" value="Genomic_DNA"/>
</dbReference>
<name>A0A8F1MA76_9BACT</name>